<dbReference type="InterPro" id="IPR001173">
    <property type="entry name" value="Glyco_trans_2-like"/>
</dbReference>
<gene>
    <name evidence="9" type="ORF">IPV69_02385</name>
</gene>
<keyword evidence="3" id="KW-0808">Transferase</keyword>
<dbReference type="Proteomes" id="UP000593765">
    <property type="component" value="Chromosome"/>
</dbReference>
<evidence type="ECO:0000256" key="6">
    <source>
        <dbReference type="ARBA" id="ARBA00022989"/>
    </source>
</evidence>
<dbReference type="GO" id="GO:0009103">
    <property type="term" value="P:lipopolysaccharide biosynthetic process"/>
    <property type="evidence" value="ECO:0007669"/>
    <property type="project" value="UniProtKB-KW"/>
</dbReference>
<keyword evidence="5" id="KW-0448">Lipopolysaccharide biosynthesis</keyword>
<dbReference type="SUPFAM" id="SSF53448">
    <property type="entry name" value="Nucleotide-diphospho-sugar transferases"/>
    <property type="match status" value="1"/>
</dbReference>
<dbReference type="GO" id="GO:0099621">
    <property type="term" value="F:undecaprenyl-phosphate 4-deoxy-4-formamido-L-arabinose transferase activity"/>
    <property type="evidence" value="ECO:0007669"/>
    <property type="project" value="TreeGrafter"/>
</dbReference>
<keyword evidence="4" id="KW-0812">Transmembrane</keyword>
<dbReference type="RefSeq" id="WP_206293318.1">
    <property type="nucleotide sequence ID" value="NZ_CP063458.1"/>
</dbReference>
<proteinExistence type="predicted"/>
<dbReference type="PANTHER" id="PTHR48090">
    <property type="entry name" value="UNDECAPRENYL-PHOSPHATE 4-DEOXY-4-FORMAMIDO-L-ARABINOSE TRANSFERASE-RELATED"/>
    <property type="match status" value="1"/>
</dbReference>
<dbReference type="GO" id="GO:0005886">
    <property type="term" value="C:plasma membrane"/>
    <property type="evidence" value="ECO:0007669"/>
    <property type="project" value="TreeGrafter"/>
</dbReference>
<dbReference type="PANTHER" id="PTHR48090:SF3">
    <property type="entry name" value="UNDECAPRENYL-PHOSPHATE 4-DEOXY-4-FORMAMIDO-L-ARABINOSE TRANSFERASE"/>
    <property type="match status" value="1"/>
</dbReference>
<evidence type="ECO:0000256" key="1">
    <source>
        <dbReference type="ARBA" id="ARBA00022475"/>
    </source>
</evidence>
<evidence type="ECO:0000256" key="3">
    <source>
        <dbReference type="ARBA" id="ARBA00022679"/>
    </source>
</evidence>
<keyword evidence="10" id="KW-1185">Reference proteome</keyword>
<organism evidence="9 10">
    <name type="scientific">Humisphaera borealis</name>
    <dbReference type="NCBI Taxonomy" id="2807512"/>
    <lineage>
        <taxon>Bacteria</taxon>
        <taxon>Pseudomonadati</taxon>
        <taxon>Planctomycetota</taxon>
        <taxon>Phycisphaerae</taxon>
        <taxon>Tepidisphaerales</taxon>
        <taxon>Tepidisphaeraceae</taxon>
        <taxon>Humisphaera</taxon>
    </lineage>
</organism>
<sequence>MTDKPFLSLVIPCYNEQEIVPTLLSRVDSALAVLNKPFEAIVVDDGSKDDTPRLLAEGMQKYPWLRVLRMRKNGGQSAAFEAGFAAARADIIATIDADLQNDPEEIPRLLPMLDQDGGYDLINGWRKDRQDTNFRRWQSRQANKIRNWISQDNINDSACSLKVYRSHTIKGLKLFNGAHRFFPALVKMRGYKVLEVPVKHSPRFAGTAKYGFGNRALRAFIDLLGVRWMKERYIRSQADEVPRE</sequence>
<evidence type="ECO:0000256" key="4">
    <source>
        <dbReference type="ARBA" id="ARBA00022692"/>
    </source>
</evidence>
<dbReference type="EMBL" id="CP063458">
    <property type="protein sequence ID" value="QOV90242.1"/>
    <property type="molecule type" value="Genomic_DNA"/>
</dbReference>
<name>A0A7M2WYE4_9BACT</name>
<keyword evidence="7" id="KW-0472">Membrane</keyword>
<dbReference type="CDD" id="cd04187">
    <property type="entry name" value="DPM1_like_bac"/>
    <property type="match status" value="1"/>
</dbReference>
<evidence type="ECO:0000259" key="8">
    <source>
        <dbReference type="Pfam" id="PF00535"/>
    </source>
</evidence>
<keyword evidence="6" id="KW-1133">Transmembrane helix</keyword>
<keyword evidence="2" id="KW-0328">Glycosyltransferase</keyword>
<evidence type="ECO:0000256" key="7">
    <source>
        <dbReference type="ARBA" id="ARBA00023136"/>
    </source>
</evidence>
<dbReference type="InterPro" id="IPR050256">
    <property type="entry name" value="Glycosyltransferase_2"/>
</dbReference>
<feature type="domain" description="Glycosyltransferase 2-like" evidence="8">
    <location>
        <begin position="8"/>
        <end position="155"/>
    </location>
</feature>
<evidence type="ECO:0000313" key="10">
    <source>
        <dbReference type="Proteomes" id="UP000593765"/>
    </source>
</evidence>
<accession>A0A7M2WYE4</accession>
<evidence type="ECO:0000256" key="5">
    <source>
        <dbReference type="ARBA" id="ARBA00022985"/>
    </source>
</evidence>
<protein>
    <submittedName>
        <fullName evidence="9">Glycosyltransferase family 2 protein</fullName>
    </submittedName>
</protein>
<dbReference type="Gene3D" id="3.90.550.10">
    <property type="entry name" value="Spore Coat Polysaccharide Biosynthesis Protein SpsA, Chain A"/>
    <property type="match status" value="1"/>
</dbReference>
<dbReference type="KEGG" id="hbs:IPV69_02385"/>
<evidence type="ECO:0000256" key="2">
    <source>
        <dbReference type="ARBA" id="ARBA00022676"/>
    </source>
</evidence>
<dbReference type="Pfam" id="PF00535">
    <property type="entry name" value="Glycos_transf_2"/>
    <property type="match status" value="1"/>
</dbReference>
<dbReference type="AlphaFoldDB" id="A0A7M2WYE4"/>
<evidence type="ECO:0000313" key="9">
    <source>
        <dbReference type="EMBL" id="QOV90242.1"/>
    </source>
</evidence>
<dbReference type="InterPro" id="IPR029044">
    <property type="entry name" value="Nucleotide-diphossugar_trans"/>
</dbReference>
<reference evidence="9 10" key="1">
    <citation type="submission" date="2020-10" db="EMBL/GenBank/DDBJ databases">
        <title>Wide distribution of Phycisphaera-like planctomycetes from WD2101 soil group in peatlands and genome analysis of the first cultivated representative.</title>
        <authorList>
            <person name="Dedysh S.N."/>
            <person name="Beletsky A.V."/>
            <person name="Ivanova A."/>
            <person name="Kulichevskaya I.S."/>
            <person name="Suzina N.E."/>
            <person name="Philippov D.A."/>
            <person name="Rakitin A.L."/>
            <person name="Mardanov A.V."/>
            <person name="Ravin N.V."/>
        </authorList>
    </citation>
    <scope>NUCLEOTIDE SEQUENCE [LARGE SCALE GENOMIC DNA]</scope>
    <source>
        <strain evidence="9 10">M1803</strain>
    </source>
</reference>
<keyword evidence="1" id="KW-1003">Cell membrane</keyword>